<organism evidence="2 3">
    <name type="scientific">Pararge aegeria aegeria</name>
    <dbReference type="NCBI Taxonomy" id="348720"/>
    <lineage>
        <taxon>Eukaryota</taxon>
        <taxon>Metazoa</taxon>
        <taxon>Ecdysozoa</taxon>
        <taxon>Arthropoda</taxon>
        <taxon>Hexapoda</taxon>
        <taxon>Insecta</taxon>
        <taxon>Pterygota</taxon>
        <taxon>Neoptera</taxon>
        <taxon>Endopterygota</taxon>
        <taxon>Lepidoptera</taxon>
        <taxon>Glossata</taxon>
        <taxon>Ditrysia</taxon>
        <taxon>Papilionoidea</taxon>
        <taxon>Nymphalidae</taxon>
        <taxon>Satyrinae</taxon>
        <taxon>Satyrini</taxon>
        <taxon>Parargina</taxon>
        <taxon>Pararge</taxon>
    </lineage>
</organism>
<dbReference type="Proteomes" id="UP000838756">
    <property type="component" value="Unassembled WGS sequence"/>
</dbReference>
<reference evidence="2" key="1">
    <citation type="submission" date="2022-03" db="EMBL/GenBank/DDBJ databases">
        <authorList>
            <person name="Lindestad O."/>
        </authorList>
    </citation>
    <scope>NUCLEOTIDE SEQUENCE</scope>
</reference>
<evidence type="ECO:0000256" key="1">
    <source>
        <dbReference type="SAM" id="Phobius"/>
    </source>
</evidence>
<comment type="caution">
    <text evidence="2">The sequence shown here is derived from an EMBL/GenBank/DDBJ whole genome shotgun (WGS) entry which is preliminary data.</text>
</comment>
<dbReference type="AlphaFoldDB" id="A0A8S4RB57"/>
<proteinExistence type="predicted"/>
<feature type="transmembrane region" description="Helical" evidence="1">
    <location>
        <begin position="117"/>
        <end position="136"/>
    </location>
</feature>
<accession>A0A8S4RB57</accession>
<dbReference type="EMBL" id="CAKXAJ010024915">
    <property type="protein sequence ID" value="CAH2232738.1"/>
    <property type="molecule type" value="Genomic_DNA"/>
</dbReference>
<keyword evidence="1" id="KW-1133">Transmembrane helix</keyword>
<protein>
    <submittedName>
        <fullName evidence="2">Jg15486 protein</fullName>
    </submittedName>
</protein>
<keyword evidence="1" id="KW-0472">Membrane</keyword>
<gene>
    <name evidence="2" type="primary">jg15486</name>
    <name evidence="2" type="ORF">PAEG_LOCUS10954</name>
</gene>
<evidence type="ECO:0000313" key="3">
    <source>
        <dbReference type="Proteomes" id="UP000838756"/>
    </source>
</evidence>
<keyword evidence="3" id="KW-1185">Reference proteome</keyword>
<sequence>MGIIRRVRSQWVMERAMLGESLQSERAQRVVKLKWQWSGHIARRTVGVPRCWNGDPAPVHTASVDLQRGEQMKSNVSLGAAGNKRPRILVFGTPYKRVSSSGCLSVKVMMTMMREHFIHYIISYTNSFIIIIGVGTQKSMKRALIN</sequence>
<name>A0A8S4RB57_9NEOP</name>
<evidence type="ECO:0000313" key="2">
    <source>
        <dbReference type="EMBL" id="CAH2232738.1"/>
    </source>
</evidence>
<dbReference type="OrthoDB" id="6938952at2759"/>
<keyword evidence="1" id="KW-0812">Transmembrane</keyword>